<evidence type="ECO:0008006" key="3">
    <source>
        <dbReference type="Google" id="ProtNLM"/>
    </source>
</evidence>
<evidence type="ECO:0000313" key="2">
    <source>
        <dbReference type="Proteomes" id="UP000198793"/>
    </source>
</evidence>
<dbReference type="Pfam" id="PF10722">
    <property type="entry name" value="YbjN"/>
    <property type="match status" value="1"/>
</dbReference>
<reference evidence="1 2" key="1">
    <citation type="submission" date="2016-10" db="EMBL/GenBank/DDBJ databases">
        <authorList>
            <person name="de Groot N.N."/>
        </authorList>
    </citation>
    <scope>NUCLEOTIDE SEQUENCE [LARGE SCALE GENOMIC DNA]</scope>
    <source>
        <strain evidence="2">L7-484,KACC 16230,DSM 25025</strain>
    </source>
</reference>
<evidence type="ECO:0000313" key="1">
    <source>
        <dbReference type="EMBL" id="SDO68691.1"/>
    </source>
</evidence>
<organism evidence="1 2">
    <name type="scientific">Aureimonas jatrophae</name>
    <dbReference type="NCBI Taxonomy" id="1166073"/>
    <lineage>
        <taxon>Bacteria</taxon>
        <taxon>Pseudomonadati</taxon>
        <taxon>Pseudomonadota</taxon>
        <taxon>Alphaproteobacteria</taxon>
        <taxon>Hyphomicrobiales</taxon>
        <taxon>Aurantimonadaceae</taxon>
        <taxon>Aureimonas</taxon>
    </lineage>
</organism>
<dbReference type="OrthoDB" id="9792176at2"/>
<dbReference type="EMBL" id="FNIT01000010">
    <property type="protein sequence ID" value="SDO68691.1"/>
    <property type="molecule type" value="Genomic_DNA"/>
</dbReference>
<dbReference type="AlphaFoldDB" id="A0A1H0LL26"/>
<dbReference type="Proteomes" id="UP000198793">
    <property type="component" value="Unassembled WGS sequence"/>
</dbReference>
<proteinExistence type="predicted"/>
<dbReference type="RefSeq" id="WP_090676215.1">
    <property type="nucleotide sequence ID" value="NZ_FNIT01000010.1"/>
</dbReference>
<gene>
    <name evidence="1" type="ORF">SAMN05192530_11076</name>
</gene>
<name>A0A1H0LL26_9HYPH</name>
<keyword evidence="2" id="KW-1185">Reference proteome</keyword>
<protein>
    <recommendedName>
        <fullName evidence="3">Sensory transduction regulator</fullName>
    </recommendedName>
</protein>
<dbReference type="CDD" id="cd17033">
    <property type="entry name" value="DR1245-like"/>
    <property type="match status" value="1"/>
</dbReference>
<accession>A0A1H0LL26</accession>
<sequence>MHLRQEDFERESHPVDTVELLASTREWSFERPCDDEIAVSVRGAWTDYSVAFSWMAAHEALHLSCAFATKVPARREVEVLRLLARINEQLLVGHFDLCDAEGAIVFRHALLLSGGAVATEEQAERILSMALEACERYYQAFQFVVWADRNAADAMACAVFDTVGRA</sequence>
<dbReference type="InterPro" id="IPR019660">
    <property type="entry name" value="Put_sensory_transdc_reg_YbjN"/>
</dbReference>
<dbReference type="STRING" id="1166073.SAMN05192530_11076"/>